<keyword evidence="6" id="KW-0723">Serine/threonine-protein kinase</keyword>
<dbReference type="GO" id="GO:0004674">
    <property type="term" value="F:protein serine/threonine kinase activity"/>
    <property type="evidence" value="ECO:0007669"/>
    <property type="project" value="UniProtKB-KW"/>
</dbReference>
<keyword evidence="1" id="KW-0808">Transferase</keyword>
<evidence type="ECO:0000256" key="3">
    <source>
        <dbReference type="ARBA" id="ARBA00022777"/>
    </source>
</evidence>
<keyword evidence="4 5" id="KW-0067">ATP-binding</keyword>
<evidence type="ECO:0000313" key="10">
    <source>
        <dbReference type="Proteomes" id="UP000601435"/>
    </source>
</evidence>
<proteinExistence type="inferred from homology"/>
<name>A0A812Q7E8_9DINO</name>
<dbReference type="Proteomes" id="UP000601435">
    <property type="component" value="Unassembled WGS sequence"/>
</dbReference>
<gene>
    <name evidence="9" type="ORF">SNEC2469_LOCUS9485</name>
</gene>
<dbReference type="Gene3D" id="1.10.510.10">
    <property type="entry name" value="Transferase(Phosphotransferase) domain 1"/>
    <property type="match status" value="1"/>
</dbReference>
<keyword evidence="2 5" id="KW-0547">Nucleotide-binding</keyword>
<dbReference type="InterPro" id="IPR000719">
    <property type="entry name" value="Prot_kinase_dom"/>
</dbReference>
<evidence type="ECO:0000256" key="6">
    <source>
        <dbReference type="RuleBase" id="RU000304"/>
    </source>
</evidence>
<dbReference type="SUPFAM" id="SSF56112">
    <property type="entry name" value="Protein kinase-like (PK-like)"/>
    <property type="match status" value="1"/>
</dbReference>
<comment type="caution">
    <text evidence="9">The sequence shown here is derived from an EMBL/GenBank/DDBJ whole genome shotgun (WGS) entry which is preliminary data.</text>
</comment>
<keyword evidence="10" id="KW-1185">Reference proteome</keyword>
<evidence type="ECO:0000256" key="4">
    <source>
        <dbReference type="ARBA" id="ARBA00022840"/>
    </source>
</evidence>
<reference evidence="9" key="1">
    <citation type="submission" date="2021-02" db="EMBL/GenBank/DDBJ databases">
        <authorList>
            <person name="Dougan E. K."/>
            <person name="Rhodes N."/>
            <person name="Thang M."/>
            <person name="Chan C."/>
        </authorList>
    </citation>
    <scope>NUCLEOTIDE SEQUENCE</scope>
</reference>
<dbReference type="InterPro" id="IPR011009">
    <property type="entry name" value="Kinase-like_dom_sf"/>
</dbReference>
<feature type="compositionally biased region" description="Polar residues" evidence="7">
    <location>
        <begin position="1"/>
        <end position="18"/>
    </location>
</feature>
<dbReference type="InterPro" id="IPR050538">
    <property type="entry name" value="MAP_kinase_kinase_kinase"/>
</dbReference>
<organism evidence="9 10">
    <name type="scientific">Symbiodinium necroappetens</name>
    <dbReference type="NCBI Taxonomy" id="1628268"/>
    <lineage>
        <taxon>Eukaryota</taxon>
        <taxon>Sar</taxon>
        <taxon>Alveolata</taxon>
        <taxon>Dinophyceae</taxon>
        <taxon>Suessiales</taxon>
        <taxon>Symbiodiniaceae</taxon>
        <taxon>Symbiodinium</taxon>
    </lineage>
</organism>
<dbReference type="AlphaFoldDB" id="A0A812Q7E8"/>
<dbReference type="PANTHER" id="PTHR48016">
    <property type="entry name" value="MAP KINASE KINASE KINASE SSK2-RELATED-RELATED"/>
    <property type="match status" value="1"/>
</dbReference>
<feature type="binding site" evidence="5">
    <location>
        <position position="56"/>
    </location>
    <ligand>
        <name>ATP</name>
        <dbReference type="ChEBI" id="CHEBI:30616"/>
    </ligand>
</feature>
<keyword evidence="3" id="KW-0418">Kinase</keyword>
<feature type="domain" description="Protein kinase" evidence="8">
    <location>
        <begin position="27"/>
        <end position="281"/>
    </location>
</feature>
<dbReference type="InterPro" id="IPR017441">
    <property type="entry name" value="Protein_kinase_ATP_BS"/>
</dbReference>
<dbReference type="PROSITE" id="PS50011">
    <property type="entry name" value="PROTEIN_KINASE_DOM"/>
    <property type="match status" value="1"/>
</dbReference>
<dbReference type="Pfam" id="PF00069">
    <property type="entry name" value="Pkinase"/>
    <property type="match status" value="1"/>
</dbReference>
<feature type="region of interest" description="Disordered" evidence="7">
    <location>
        <begin position="1"/>
        <end position="23"/>
    </location>
</feature>
<evidence type="ECO:0000313" key="9">
    <source>
        <dbReference type="EMBL" id="CAE7359985.1"/>
    </source>
</evidence>
<dbReference type="OrthoDB" id="4062651at2759"/>
<dbReference type="PROSITE" id="PS00107">
    <property type="entry name" value="PROTEIN_KINASE_ATP"/>
    <property type="match status" value="1"/>
</dbReference>
<evidence type="ECO:0000256" key="1">
    <source>
        <dbReference type="ARBA" id="ARBA00022679"/>
    </source>
</evidence>
<evidence type="ECO:0000256" key="2">
    <source>
        <dbReference type="ARBA" id="ARBA00022741"/>
    </source>
</evidence>
<accession>A0A812Q7E8</accession>
<dbReference type="InterPro" id="IPR008271">
    <property type="entry name" value="Ser/Thr_kinase_AS"/>
</dbReference>
<dbReference type="PROSITE" id="PS00108">
    <property type="entry name" value="PROTEIN_KINASE_ST"/>
    <property type="match status" value="1"/>
</dbReference>
<evidence type="ECO:0000256" key="5">
    <source>
        <dbReference type="PROSITE-ProRule" id="PRU10141"/>
    </source>
</evidence>
<dbReference type="GO" id="GO:0005524">
    <property type="term" value="F:ATP binding"/>
    <property type="evidence" value="ECO:0007669"/>
    <property type="project" value="UniProtKB-UniRule"/>
</dbReference>
<protein>
    <recommendedName>
        <fullName evidence="8">Protein kinase domain-containing protein</fullName>
    </recommendedName>
</protein>
<dbReference type="SMART" id="SM00220">
    <property type="entry name" value="S_TKc"/>
    <property type="match status" value="1"/>
</dbReference>
<comment type="similarity">
    <text evidence="6">Belongs to the protein kinase superfamily.</text>
</comment>
<dbReference type="EMBL" id="CAJNJA010015327">
    <property type="protein sequence ID" value="CAE7359985.1"/>
    <property type="molecule type" value="Genomic_DNA"/>
</dbReference>
<sequence>MVSASQNPEVSAPASPTSPRFPVPDGHVLAEKLGAGRTAVVYRVVRKSDSHSRAAKFVHRLGDEEEVRKLTTQEYELLSSFKHSGIVEAYGLFCSASSMCLLLEFCEQGSLQRYLEQSGLFEERHALALFRQLLGAVDFLHQRRIVHRDIKPDNCLLTDGARELKLTDFNSAKVIGQGEGSAAMLSDRGTKDFAAPELLLGGLWNERVDIWASGLCLCFMLQGSHPWNSLQQAKKAFAAGCLPPVDWTCVEPNTADLLQSCLVVNPFNRPPAMKILNHGALQGSAIDVPLVATLRHDVEGRTRSKPRNLAQTYGALCSPGRRVSYHGYVSSQIASRKSQRRSVSLSEFSARRLREQRLELGRVQTA</sequence>
<evidence type="ECO:0000256" key="7">
    <source>
        <dbReference type="SAM" id="MobiDB-lite"/>
    </source>
</evidence>
<dbReference type="PANTHER" id="PTHR48016:SF56">
    <property type="entry name" value="MAPKK KINASE"/>
    <property type="match status" value="1"/>
</dbReference>
<dbReference type="CDD" id="cd00180">
    <property type="entry name" value="PKc"/>
    <property type="match status" value="1"/>
</dbReference>
<evidence type="ECO:0000259" key="8">
    <source>
        <dbReference type="PROSITE" id="PS50011"/>
    </source>
</evidence>